<name>A0ABM7NRG0_9VIRU</name>
<organism evidence="2 3">
    <name type="scientific">Cotonvirus japonicus</name>
    <dbReference type="NCBI Taxonomy" id="2811091"/>
    <lineage>
        <taxon>Viruses</taxon>
        <taxon>Varidnaviria</taxon>
        <taxon>Bamfordvirae</taxon>
        <taxon>Nucleocytoviricota</taxon>
        <taxon>Megaviricetes</taxon>
        <taxon>Imitervirales</taxon>
        <taxon>Mimiviridae</taxon>
        <taxon>Megamimivirinae</taxon>
        <taxon>Cotonvirus</taxon>
        <taxon>Cotonvirus japonicum</taxon>
    </lineage>
</organism>
<feature type="domain" description="DUF5894" evidence="1">
    <location>
        <begin position="42"/>
        <end position="97"/>
    </location>
</feature>
<dbReference type="RefSeq" id="YP_010841360.1">
    <property type="nucleotide sequence ID" value="NC_079139.1"/>
</dbReference>
<dbReference type="InterPro" id="IPR045413">
    <property type="entry name" value="DUF5894"/>
</dbReference>
<accession>A0ABM7NRG0</accession>
<sequence length="221" mass="25743">MENILINDKHLSDECGMSWYLKQIKEEIVQKQINTIAQENNMFHILENNIPTDDKLLLVNVKSGRERSAIHEWAFNHNFRHCSIRSNFFEPTFIFKCDECKKSHYEIEMRNQTDWSTISPGISLGTVLKCPKFCDGYYIDDDSNNGLKKSIAFNAILIGKSLPLLASPEVNKKRTCPFSCEKSKNMLENMIVRNIKIIKHSEFSGDFIYKGKSYPRIIYKF</sequence>
<dbReference type="Proteomes" id="UP001321479">
    <property type="component" value="Segment"/>
</dbReference>
<proteinExistence type="predicted"/>
<evidence type="ECO:0000259" key="1">
    <source>
        <dbReference type="Pfam" id="PF19246"/>
    </source>
</evidence>
<evidence type="ECO:0000313" key="3">
    <source>
        <dbReference type="Proteomes" id="UP001321479"/>
    </source>
</evidence>
<dbReference type="Pfam" id="PF19246">
    <property type="entry name" value="DUF5894"/>
    <property type="match status" value="1"/>
</dbReference>
<dbReference type="GeneID" id="80557957"/>
<keyword evidence="3" id="KW-1185">Reference proteome</keyword>
<reference evidence="2 3" key="1">
    <citation type="submission" date="2021-02" db="EMBL/GenBank/DDBJ databases">
        <title>Cotonvirus japonicus, which uses Golgi apparatus of host cells for its virion factory, phylogenetically links tailed tupanvirus and icosahedral mimivirus.</title>
        <authorList>
            <person name="Takahashi H."/>
            <person name="Fukaya S."/>
            <person name="Song C."/>
            <person name="Murata K."/>
            <person name="Takemura M."/>
        </authorList>
    </citation>
    <scope>NUCLEOTIDE SEQUENCE [LARGE SCALE GENOMIC DNA]</scope>
</reference>
<protein>
    <recommendedName>
        <fullName evidence="1">DUF5894 domain-containing protein</fullName>
    </recommendedName>
</protein>
<dbReference type="EMBL" id="AP024483">
    <property type="protein sequence ID" value="BCS82752.1"/>
    <property type="molecule type" value="Genomic_DNA"/>
</dbReference>
<evidence type="ECO:0000313" key="2">
    <source>
        <dbReference type="EMBL" id="BCS82752.1"/>
    </source>
</evidence>